<protein>
    <submittedName>
        <fullName evidence="2">Uncharacterized protein</fullName>
    </submittedName>
</protein>
<evidence type="ECO:0000256" key="1">
    <source>
        <dbReference type="SAM" id="MobiDB-lite"/>
    </source>
</evidence>
<dbReference type="PROSITE" id="PS51257">
    <property type="entry name" value="PROKAR_LIPOPROTEIN"/>
    <property type="match status" value="1"/>
</dbReference>
<dbReference type="EMBL" id="VOOS01000003">
    <property type="protein sequence ID" value="TXB65148.1"/>
    <property type="molecule type" value="Genomic_DNA"/>
</dbReference>
<keyword evidence="3" id="KW-1185">Reference proteome</keyword>
<accession>A0A5C6RS65</accession>
<organism evidence="2 3">
    <name type="scientific">Vicingus serpentipes</name>
    <dbReference type="NCBI Taxonomy" id="1926625"/>
    <lineage>
        <taxon>Bacteria</taxon>
        <taxon>Pseudomonadati</taxon>
        <taxon>Bacteroidota</taxon>
        <taxon>Flavobacteriia</taxon>
        <taxon>Flavobacteriales</taxon>
        <taxon>Vicingaceae</taxon>
        <taxon>Vicingus</taxon>
    </lineage>
</organism>
<dbReference type="Proteomes" id="UP000321721">
    <property type="component" value="Unassembled WGS sequence"/>
</dbReference>
<evidence type="ECO:0000313" key="2">
    <source>
        <dbReference type="EMBL" id="TXB65148.1"/>
    </source>
</evidence>
<reference evidence="2 3" key="1">
    <citation type="submission" date="2019-08" db="EMBL/GenBank/DDBJ databases">
        <title>Genome of Vicingus serpentipes NCIMB 15042.</title>
        <authorList>
            <person name="Bowman J.P."/>
        </authorList>
    </citation>
    <scope>NUCLEOTIDE SEQUENCE [LARGE SCALE GENOMIC DNA]</scope>
    <source>
        <strain evidence="2 3">NCIMB 15042</strain>
    </source>
</reference>
<sequence>MRAVFLPILLSILLLSPIVIVSCCNILGYIASIDLVESEEKQEPLGEKSPSQDGSEEEGEEEEHIIVVDNFLLFHVFFVTPSDKTIFNKKPLLVFLDVQIQPPLDVVSV</sequence>
<comment type="caution">
    <text evidence="2">The sequence shown here is derived from an EMBL/GenBank/DDBJ whole genome shotgun (WGS) entry which is preliminary data.</text>
</comment>
<evidence type="ECO:0000313" key="3">
    <source>
        <dbReference type="Proteomes" id="UP000321721"/>
    </source>
</evidence>
<name>A0A5C6RS65_9FLAO</name>
<dbReference type="RefSeq" id="WP_147099924.1">
    <property type="nucleotide sequence ID" value="NZ_VOOS01000003.1"/>
</dbReference>
<dbReference type="AlphaFoldDB" id="A0A5C6RS65"/>
<feature type="region of interest" description="Disordered" evidence="1">
    <location>
        <begin position="41"/>
        <end position="62"/>
    </location>
</feature>
<gene>
    <name evidence="2" type="ORF">FRY74_06905</name>
</gene>
<proteinExistence type="predicted"/>